<dbReference type="Pfam" id="PF00107">
    <property type="entry name" value="ADH_zinc_N"/>
    <property type="match status" value="1"/>
</dbReference>
<dbReference type="Gene3D" id="3.90.180.10">
    <property type="entry name" value="Medium-chain alcohol dehydrogenases, catalytic domain"/>
    <property type="match status" value="1"/>
</dbReference>
<dbReference type="Gene3D" id="3.40.50.720">
    <property type="entry name" value="NAD(P)-binding Rossmann-like Domain"/>
    <property type="match status" value="1"/>
</dbReference>
<dbReference type="GO" id="GO:0008270">
    <property type="term" value="F:zinc ion binding"/>
    <property type="evidence" value="ECO:0007669"/>
    <property type="project" value="InterPro"/>
</dbReference>
<protein>
    <submittedName>
        <fullName evidence="4">NADPH2:quinone reductase</fullName>
    </submittedName>
</protein>
<sequence>MNKKTRMGTVMPKAVLVRSTGGPEVLELTDVEPKEPGPGQLLVAVAAAGVNYIDTYHRSGLYPLELPLALGLEGAGTVTAVGPDVTGFAVGDRVAWHESPGSYAEQVLVAAEQAVPVPEGVDDETAAATMLQGLTAHYLVTSTYPIHAGDTVLVHAAAGGVGQLLVQLAKSRGARVIATVSTAAKEELARAAGADEVIRYSEVDFAPEVRRLTDGVGVNAVYDGVGKDTFDGGLASLKPRGFMVLYGGASGPVPPVDPQRLNAAGSVYLTRPRLGAYVATREELEWRAGELFAAVADGSLKVAVGARYPLAEARKAHEDLEARRTTAKLLLIP</sequence>
<feature type="domain" description="Enoyl reductase (ER)" evidence="3">
    <location>
        <begin position="21"/>
        <end position="331"/>
    </location>
</feature>
<dbReference type="InterPro" id="IPR013149">
    <property type="entry name" value="ADH-like_C"/>
</dbReference>
<keyword evidence="5" id="KW-1185">Reference proteome</keyword>
<proteinExistence type="predicted"/>
<keyword evidence="1" id="KW-0521">NADP</keyword>
<organism evidence="4 5">
    <name type="scientific">Umezawaea tangerina</name>
    <dbReference type="NCBI Taxonomy" id="84725"/>
    <lineage>
        <taxon>Bacteria</taxon>
        <taxon>Bacillati</taxon>
        <taxon>Actinomycetota</taxon>
        <taxon>Actinomycetes</taxon>
        <taxon>Pseudonocardiales</taxon>
        <taxon>Pseudonocardiaceae</taxon>
        <taxon>Umezawaea</taxon>
    </lineage>
</organism>
<dbReference type="InterPro" id="IPR020843">
    <property type="entry name" value="ER"/>
</dbReference>
<dbReference type="PROSITE" id="PS01162">
    <property type="entry name" value="QOR_ZETA_CRYSTAL"/>
    <property type="match status" value="1"/>
</dbReference>
<dbReference type="GO" id="GO:0035925">
    <property type="term" value="F:mRNA 3'-UTR AU-rich region binding"/>
    <property type="evidence" value="ECO:0007669"/>
    <property type="project" value="TreeGrafter"/>
</dbReference>
<keyword evidence="2" id="KW-0560">Oxidoreductase</keyword>
<dbReference type="InterPro" id="IPR002364">
    <property type="entry name" value="Quin_OxRdtase/zeta-crystal_CS"/>
</dbReference>
<reference evidence="4 5" key="1">
    <citation type="submission" date="2018-03" db="EMBL/GenBank/DDBJ databases">
        <title>Genomic Encyclopedia of Archaeal and Bacterial Type Strains, Phase II (KMG-II): from individual species to whole genera.</title>
        <authorList>
            <person name="Goeker M."/>
        </authorList>
    </citation>
    <scope>NUCLEOTIDE SEQUENCE [LARGE SCALE GENOMIC DNA]</scope>
    <source>
        <strain evidence="4 5">DSM 44720</strain>
    </source>
</reference>
<name>A0A2T0S8G8_9PSEU</name>
<dbReference type="CDD" id="cd05286">
    <property type="entry name" value="QOR2"/>
    <property type="match status" value="1"/>
</dbReference>
<dbReference type="SUPFAM" id="SSF50129">
    <property type="entry name" value="GroES-like"/>
    <property type="match status" value="1"/>
</dbReference>
<evidence type="ECO:0000313" key="4">
    <source>
        <dbReference type="EMBL" id="PRY29708.1"/>
    </source>
</evidence>
<dbReference type="SMART" id="SM00829">
    <property type="entry name" value="PKS_ER"/>
    <property type="match status" value="1"/>
</dbReference>
<gene>
    <name evidence="4" type="ORF">CLV43_12557</name>
</gene>
<dbReference type="InterPro" id="IPR011032">
    <property type="entry name" value="GroES-like_sf"/>
</dbReference>
<dbReference type="SUPFAM" id="SSF51735">
    <property type="entry name" value="NAD(P)-binding Rossmann-fold domains"/>
    <property type="match status" value="1"/>
</dbReference>
<dbReference type="EMBL" id="PVTF01000025">
    <property type="protein sequence ID" value="PRY29708.1"/>
    <property type="molecule type" value="Genomic_DNA"/>
</dbReference>
<evidence type="ECO:0000256" key="2">
    <source>
        <dbReference type="ARBA" id="ARBA00023002"/>
    </source>
</evidence>
<dbReference type="InterPro" id="IPR036291">
    <property type="entry name" value="NAD(P)-bd_dom_sf"/>
</dbReference>
<evidence type="ECO:0000256" key="1">
    <source>
        <dbReference type="ARBA" id="ARBA00022857"/>
    </source>
</evidence>
<dbReference type="Pfam" id="PF08240">
    <property type="entry name" value="ADH_N"/>
    <property type="match status" value="1"/>
</dbReference>
<dbReference type="GO" id="GO:0005829">
    <property type="term" value="C:cytosol"/>
    <property type="evidence" value="ECO:0007669"/>
    <property type="project" value="TreeGrafter"/>
</dbReference>
<dbReference type="PANTHER" id="PTHR48106:SF13">
    <property type="entry name" value="QUINONE OXIDOREDUCTASE-RELATED"/>
    <property type="match status" value="1"/>
</dbReference>
<dbReference type="PANTHER" id="PTHR48106">
    <property type="entry name" value="QUINONE OXIDOREDUCTASE PIG3-RELATED"/>
    <property type="match status" value="1"/>
</dbReference>
<dbReference type="InterPro" id="IPR047618">
    <property type="entry name" value="QOR-like"/>
</dbReference>
<evidence type="ECO:0000313" key="5">
    <source>
        <dbReference type="Proteomes" id="UP000239494"/>
    </source>
</evidence>
<dbReference type="FunFam" id="3.40.50.720:FF:000053">
    <property type="entry name" value="Quinone oxidoreductase 1"/>
    <property type="match status" value="1"/>
</dbReference>
<dbReference type="GO" id="GO:0070402">
    <property type="term" value="F:NADPH binding"/>
    <property type="evidence" value="ECO:0007669"/>
    <property type="project" value="TreeGrafter"/>
</dbReference>
<dbReference type="GO" id="GO:0003960">
    <property type="term" value="F:quinone reductase (NADPH) activity"/>
    <property type="evidence" value="ECO:0007669"/>
    <property type="project" value="InterPro"/>
</dbReference>
<accession>A0A2T0S8G8</accession>
<comment type="caution">
    <text evidence="4">The sequence shown here is derived from an EMBL/GenBank/DDBJ whole genome shotgun (WGS) entry which is preliminary data.</text>
</comment>
<evidence type="ECO:0000259" key="3">
    <source>
        <dbReference type="SMART" id="SM00829"/>
    </source>
</evidence>
<dbReference type="InterPro" id="IPR013154">
    <property type="entry name" value="ADH-like_N"/>
</dbReference>
<dbReference type="Proteomes" id="UP000239494">
    <property type="component" value="Unassembled WGS sequence"/>
</dbReference>
<dbReference type="AlphaFoldDB" id="A0A2T0S8G8"/>